<dbReference type="RefSeq" id="WP_138085526.1">
    <property type="nucleotide sequence ID" value="NZ_VAUV01000005.1"/>
</dbReference>
<dbReference type="EMBL" id="VAUV01000005">
    <property type="protein sequence ID" value="TLD71311.1"/>
    <property type="molecule type" value="Genomic_DNA"/>
</dbReference>
<dbReference type="CDD" id="cd00130">
    <property type="entry name" value="PAS"/>
    <property type="match status" value="1"/>
</dbReference>
<dbReference type="InterPro" id="IPR036890">
    <property type="entry name" value="HATPase_C_sf"/>
</dbReference>
<dbReference type="AlphaFoldDB" id="A0A5R8KGF2"/>
<reference evidence="1 2" key="1">
    <citation type="submission" date="2019-05" db="EMBL/GenBank/DDBJ databases">
        <title>Verrucobacter flavum gen. nov., sp. nov. a new member of the family Verrucomicrobiaceae.</title>
        <authorList>
            <person name="Szuroczki S."/>
            <person name="Abbaszade G."/>
            <person name="Szabo A."/>
            <person name="Felfoldi T."/>
            <person name="Schumann P."/>
            <person name="Boka K."/>
            <person name="Keki Z."/>
            <person name="Toumi M."/>
            <person name="Toth E."/>
        </authorList>
    </citation>
    <scope>NUCLEOTIDE SEQUENCE [LARGE SCALE GENOMIC DNA]</scope>
    <source>
        <strain evidence="1 2">MG-N-17</strain>
    </source>
</reference>
<accession>A0A5R8KGF2</accession>
<comment type="caution">
    <text evidence="1">The sequence shown here is derived from an EMBL/GenBank/DDBJ whole genome shotgun (WGS) entry which is preliminary data.</text>
</comment>
<sequence length="407" mass="44108">MISISSVILGILLFCLLVAAAVYFLGLRPARIVEQWAAGLSNGGHFPKKPIVNGLYWLLPVHRELQAVADKIEGLQKQVQEARSGISDEAFLKHCVLASLLEGVMVVDAHGVITLANVEFIHMFHLNQSPLRRPMGEVVGDRKLQTMVVEAMTSGQVRSGRFTRPAALAEVGRPQTIEVSAVPLRLHRDKVGGVIVLFLPPPDRLRIVQDMKRHAQRLNNLVNEVAFSRIGSGEAAAFNRHEVDVHELLSEVLSAFNVKAENGAIKVQRHGKSESVTLHGDGDLVRLAMGHLLDNLTFDLDTVTEIDLEVASGNGEVVIQTTFTGGSMAELQLRRALALPLDLNVPGVPVIGGASLGLVRAVMEKHGGAVEAEITESKQLRIILRFPGQSVQLAAGMETLQNQSELA</sequence>
<evidence type="ECO:0008006" key="3">
    <source>
        <dbReference type="Google" id="ProtNLM"/>
    </source>
</evidence>
<protein>
    <recommendedName>
        <fullName evidence="3">Histidine kinase domain-containing protein</fullName>
    </recommendedName>
</protein>
<dbReference type="Gene3D" id="3.30.565.10">
    <property type="entry name" value="Histidine kinase-like ATPase, C-terminal domain"/>
    <property type="match status" value="1"/>
</dbReference>
<evidence type="ECO:0000313" key="1">
    <source>
        <dbReference type="EMBL" id="TLD71311.1"/>
    </source>
</evidence>
<name>A0A5R8KGF2_9BACT</name>
<dbReference type="Proteomes" id="UP000306196">
    <property type="component" value="Unassembled WGS sequence"/>
</dbReference>
<proteinExistence type="predicted"/>
<gene>
    <name evidence="1" type="ORF">FEM03_07210</name>
</gene>
<dbReference type="Gene3D" id="3.30.450.20">
    <property type="entry name" value="PAS domain"/>
    <property type="match status" value="1"/>
</dbReference>
<organism evidence="1 2">
    <name type="scientific">Phragmitibacter flavus</name>
    <dbReference type="NCBI Taxonomy" id="2576071"/>
    <lineage>
        <taxon>Bacteria</taxon>
        <taxon>Pseudomonadati</taxon>
        <taxon>Verrucomicrobiota</taxon>
        <taxon>Verrucomicrobiia</taxon>
        <taxon>Verrucomicrobiales</taxon>
        <taxon>Verrucomicrobiaceae</taxon>
        <taxon>Phragmitibacter</taxon>
    </lineage>
</organism>
<evidence type="ECO:0000313" key="2">
    <source>
        <dbReference type="Proteomes" id="UP000306196"/>
    </source>
</evidence>
<dbReference type="SUPFAM" id="SSF55874">
    <property type="entry name" value="ATPase domain of HSP90 chaperone/DNA topoisomerase II/histidine kinase"/>
    <property type="match status" value="1"/>
</dbReference>
<dbReference type="OrthoDB" id="9792686at2"/>
<keyword evidence="2" id="KW-1185">Reference proteome</keyword>
<dbReference type="InterPro" id="IPR000014">
    <property type="entry name" value="PAS"/>
</dbReference>